<comment type="caution">
    <text evidence="2">The sequence shown here is derived from an EMBL/GenBank/DDBJ whole genome shotgun (WGS) entry which is preliminary data.</text>
</comment>
<dbReference type="Pfam" id="PF00106">
    <property type="entry name" value="adh_short"/>
    <property type="match status" value="1"/>
</dbReference>
<evidence type="ECO:0000313" key="3">
    <source>
        <dbReference type="Proteomes" id="UP000674234"/>
    </source>
</evidence>
<proteinExistence type="predicted"/>
<dbReference type="EMBL" id="JAFCNB010000040">
    <property type="protein sequence ID" value="MBP2708636.1"/>
    <property type="molecule type" value="Genomic_DNA"/>
</dbReference>
<gene>
    <name evidence="2" type="ORF">JOL79_33180</name>
</gene>
<dbReference type="GO" id="GO:0016491">
    <property type="term" value="F:oxidoreductase activity"/>
    <property type="evidence" value="ECO:0007669"/>
    <property type="project" value="UniProtKB-KW"/>
</dbReference>
<dbReference type="RefSeq" id="WP_210159896.1">
    <property type="nucleotide sequence ID" value="NZ_JAFCNB010000040.1"/>
</dbReference>
<keyword evidence="3" id="KW-1185">Reference proteome</keyword>
<evidence type="ECO:0000256" key="1">
    <source>
        <dbReference type="ARBA" id="ARBA00023002"/>
    </source>
</evidence>
<dbReference type="Gene3D" id="3.40.50.720">
    <property type="entry name" value="NAD(P)-binding Rossmann-like Domain"/>
    <property type="match status" value="1"/>
</dbReference>
<dbReference type="PANTHER" id="PTHR43157:SF31">
    <property type="entry name" value="PHOSPHATIDYLINOSITOL-GLYCAN BIOSYNTHESIS CLASS F PROTEIN"/>
    <property type="match status" value="1"/>
</dbReference>
<reference evidence="2" key="1">
    <citation type="submission" date="2021-02" db="EMBL/GenBank/DDBJ databases">
        <title>Draft genome sequence of Microbispora sp. RL4-1S isolated from rice leaves in Thailand.</title>
        <authorList>
            <person name="Muangham S."/>
            <person name="Duangmal K."/>
        </authorList>
    </citation>
    <scope>NUCLEOTIDE SEQUENCE</scope>
    <source>
        <strain evidence="2">RL4-1S</strain>
    </source>
</reference>
<dbReference type="AlphaFoldDB" id="A0A940WWJ7"/>
<evidence type="ECO:0000313" key="2">
    <source>
        <dbReference type="EMBL" id="MBP2708636.1"/>
    </source>
</evidence>
<keyword evidence="1" id="KW-0560">Oxidoreductase</keyword>
<dbReference type="PRINTS" id="PR00081">
    <property type="entry name" value="GDHRDH"/>
</dbReference>
<dbReference type="SUPFAM" id="SSF51735">
    <property type="entry name" value="NAD(P)-binding Rossmann-fold domains"/>
    <property type="match status" value="1"/>
</dbReference>
<dbReference type="Proteomes" id="UP000674234">
    <property type="component" value="Unassembled WGS sequence"/>
</dbReference>
<accession>A0A940WWJ7</accession>
<dbReference type="PANTHER" id="PTHR43157">
    <property type="entry name" value="PHOSPHATIDYLINOSITOL-GLYCAN BIOSYNTHESIS CLASS F PROTEIN-RELATED"/>
    <property type="match status" value="1"/>
</dbReference>
<dbReference type="InterPro" id="IPR036291">
    <property type="entry name" value="NAD(P)-bd_dom_sf"/>
</dbReference>
<sequence length="272" mass="28930">MITVITGASDGIGAASALDLAKQGHQLVLVGRTPAKLDAVADRVAAITGSRPDTLPADYAVLDEVRRLGAELLDRYPRIDALVNNAGVMAPKRRITMDGYELMVQVNHLAPFLLTNLLLDRLTASSARVVTTTSRAAKTGRLNPADLSRRNRRWNGWLQYGDTKQANALFTVALAKRGLAATCLHPGVLKTDFASGTFFMKLVMLVPGMGEPPEAGGSRLARLVAGEDAVAHSGRYFHKDAPADVPASMTDMGLAEELWTASLKATGLAVTS</sequence>
<dbReference type="InterPro" id="IPR002347">
    <property type="entry name" value="SDR_fam"/>
</dbReference>
<name>A0A940WWJ7_9ACTN</name>
<organism evidence="2 3">
    <name type="scientific">Microbispora oryzae</name>
    <dbReference type="NCBI Taxonomy" id="2806554"/>
    <lineage>
        <taxon>Bacteria</taxon>
        <taxon>Bacillati</taxon>
        <taxon>Actinomycetota</taxon>
        <taxon>Actinomycetes</taxon>
        <taxon>Streptosporangiales</taxon>
        <taxon>Streptosporangiaceae</taxon>
        <taxon>Microbispora</taxon>
    </lineage>
</organism>
<protein>
    <submittedName>
        <fullName evidence="2">SDR family NAD(P)-dependent oxidoreductase</fullName>
    </submittedName>
</protein>